<dbReference type="Gene3D" id="3.40.630.30">
    <property type="match status" value="1"/>
</dbReference>
<gene>
    <name evidence="2" type="ORF">RFH47_13145</name>
</gene>
<dbReference type="Proteomes" id="UP001243844">
    <property type="component" value="Unassembled WGS sequence"/>
</dbReference>
<feature type="domain" description="N-acetyltransferase" evidence="1">
    <location>
        <begin position="3"/>
        <end position="164"/>
    </location>
</feature>
<accession>A0AAW8JA11</accession>
<dbReference type="SUPFAM" id="SSF55729">
    <property type="entry name" value="Acyl-CoA N-acyltransferases (Nat)"/>
    <property type="match status" value="1"/>
</dbReference>
<evidence type="ECO:0000313" key="3">
    <source>
        <dbReference type="Proteomes" id="UP001243844"/>
    </source>
</evidence>
<name>A0AAW8JA11_9GAMM</name>
<dbReference type="InterPro" id="IPR016181">
    <property type="entry name" value="Acyl_CoA_acyltransferase"/>
</dbReference>
<evidence type="ECO:0000313" key="2">
    <source>
        <dbReference type="EMBL" id="MDQ8936664.1"/>
    </source>
</evidence>
<dbReference type="GO" id="GO:0016747">
    <property type="term" value="F:acyltransferase activity, transferring groups other than amino-acyl groups"/>
    <property type="evidence" value="ECO:0007669"/>
    <property type="project" value="InterPro"/>
</dbReference>
<dbReference type="InterPro" id="IPR000182">
    <property type="entry name" value="GNAT_dom"/>
</dbReference>
<evidence type="ECO:0000259" key="1">
    <source>
        <dbReference type="PROSITE" id="PS51186"/>
    </source>
</evidence>
<comment type="caution">
    <text evidence="2">The sequence shown here is derived from an EMBL/GenBank/DDBJ whole genome shotgun (WGS) entry which is preliminary data.</text>
</comment>
<organism evidence="2 3">
    <name type="scientific">Acinetobacter rudis</name>
    <dbReference type="NCBI Taxonomy" id="632955"/>
    <lineage>
        <taxon>Bacteria</taxon>
        <taxon>Pseudomonadati</taxon>
        <taxon>Pseudomonadota</taxon>
        <taxon>Gammaproteobacteria</taxon>
        <taxon>Moraxellales</taxon>
        <taxon>Moraxellaceae</taxon>
        <taxon>Acinetobacter</taxon>
    </lineage>
</organism>
<dbReference type="Pfam" id="PF13302">
    <property type="entry name" value="Acetyltransf_3"/>
    <property type="match status" value="1"/>
</dbReference>
<dbReference type="EMBL" id="JAVIDL010000029">
    <property type="protein sequence ID" value="MDQ8936664.1"/>
    <property type="molecule type" value="Genomic_DNA"/>
</dbReference>
<dbReference type="AlphaFoldDB" id="A0AAW8JA11"/>
<sequence>MNIQFERLKKISNQDIIEVNTNEHVLKQMPLANGVIFDEEFCIKWVEEKENQWEKYGYGPWAFVVDGKFAGWGGLQHEDGEADLALVLHPLYWGVGKQIFYKIIKKAFTEMSLESITILLPPTRKKLKGIYLLGFVFDGTVTLGGEYFARFRLYNPNVLEKLID</sequence>
<protein>
    <submittedName>
        <fullName evidence="2">N-acetyltransferase</fullName>
    </submittedName>
</protein>
<reference evidence="2" key="1">
    <citation type="submission" date="2023-08" db="EMBL/GenBank/DDBJ databases">
        <title>Emergence of clinically-relevant ST2 carbapenem-resistant Acinetobacter baumannii strains in hospital sewages in Zhejiang, East of China.</title>
        <authorList>
            <person name="Kaichao C."/>
            <person name="Zhang R."/>
        </authorList>
    </citation>
    <scope>NUCLEOTIDE SEQUENCE</scope>
    <source>
        <strain evidence="2">M-RB-37</strain>
    </source>
</reference>
<dbReference type="PROSITE" id="PS51186">
    <property type="entry name" value="GNAT"/>
    <property type="match status" value="1"/>
</dbReference>
<dbReference type="RefSeq" id="WP_308981812.1">
    <property type="nucleotide sequence ID" value="NZ_JAVIDL010000029.1"/>
</dbReference>
<proteinExistence type="predicted"/>